<evidence type="ECO:0000256" key="5">
    <source>
        <dbReference type="ARBA" id="ARBA00022821"/>
    </source>
</evidence>
<reference evidence="10" key="2">
    <citation type="submission" date="2018-05" db="EMBL/GenBank/DDBJ databases">
        <title>OgluRS3 (Oryza glumaepatula Reference Sequence Version 3).</title>
        <authorList>
            <person name="Zhang J."/>
            <person name="Kudrna D."/>
            <person name="Lee S."/>
            <person name="Talag J."/>
            <person name="Welchert J."/>
            <person name="Wing R.A."/>
        </authorList>
    </citation>
    <scope>NUCLEOTIDE SEQUENCE [LARGE SCALE GENOMIC DNA]</scope>
</reference>
<keyword evidence="2" id="KW-0433">Leucine-rich repeat</keyword>
<dbReference type="InterPro" id="IPR027417">
    <property type="entry name" value="P-loop_NTPase"/>
</dbReference>
<dbReference type="EnsemblPlants" id="OGLUM08G21940.1">
    <property type="protein sequence ID" value="OGLUM08G21940.1"/>
    <property type="gene ID" value="OGLUM08G21940"/>
</dbReference>
<dbReference type="HOGENOM" id="CLU_000837_25_4_1"/>
<dbReference type="Pfam" id="PF23559">
    <property type="entry name" value="WHD_DRP"/>
    <property type="match status" value="1"/>
</dbReference>
<dbReference type="PROSITE" id="PS50835">
    <property type="entry name" value="IG_LIKE"/>
    <property type="match status" value="1"/>
</dbReference>
<feature type="chain" id="PRO_5002354111" description="Ig-like domain-containing protein" evidence="8">
    <location>
        <begin position="19"/>
        <end position="678"/>
    </location>
</feature>
<reference evidence="10" key="1">
    <citation type="submission" date="2015-04" db="UniProtKB">
        <authorList>
            <consortium name="EnsemblPlants"/>
        </authorList>
    </citation>
    <scope>IDENTIFICATION</scope>
</reference>
<dbReference type="Gramene" id="OGLUM08G21940.1">
    <property type="protein sequence ID" value="OGLUM08G21940.1"/>
    <property type="gene ID" value="OGLUM08G21940"/>
</dbReference>
<proteinExistence type="inferred from homology"/>
<dbReference type="Gene3D" id="1.20.5.4130">
    <property type="match status" value="1"/>
</dbReference>
<dbReference type="Pfam" id="PF23598">
    <property type="entry name" value="LRR_14"/>
    <property type="match status" value="1"/>
</dbReference>
<accession>A0A0E0AXQ9</accession>
<evidence type="ECO:0000256" key="3">
    <source>
        <dbReference type="ARBA" id="ARBA00022737"/>
    </source>
</evidence>
<feature type="signal peptide" evidence="8">
    <location>
        <begin position="1"/>
        <end position="18"/>
    </location>
</feature>
<protein>
    <recommendedName>
        <fullName evidence="9">Ig-like domain-containing protein</fullName>
    </recommendedName>
</protein>
<keyword evidence="4" id="KW-0547">Nucleotide-binding</keyword>
<evidence type="ECO:0000313" key="11">
    <source>
        <dbReference type="Proteomes" id="UP000026961"/>
    </source>
</evidence>
<dbReference type="Gene3D" id="3.40.50.300">
    <property type="entry name" value="P-loop containing nucleotide triphosphate hydrolases"/>
    <property type="match status" value="1"/>
</dbReference>
<dbReference type="AlphaFoldDB" id="A0A0E0AXQ9"/>
<dbReference type="PRINTS" id="PR00364">
    <property type="entry name" value="DISEASERSIST"/>
</dbReference>
<evidence type="ECO:0000259" key="9">
    <source>
        <dbReference type="PROSITE" id="PS50835"/>
    </source>
</evidence>
<dbReference type="PANTHER" id="PTHR36766">
    <property type="entry name" value="PLANT BROAD-SPECTRUM MILDEW RESISTANCE PROTEIN RPW8"/>
    <property type="match status" value="1"/>
</dbReference>
<dbReference type="GO" id="GO:0051707">
    <property type="term" value="P:response to other organism"/>
    <property type="evidence" value="ECO:0007669"/>
    <property type="project" value="UniProtKB-ARBA"/>
</dbReference>
<keyword evidence="7" id="KW-0175">Coiled coil</keyword>
<keyword evidence="6" id="KW-0067">ATP-binding</keyword>
<keyword evidence="3" id="KW-0677">Repeat</keyword>
<evidence type="ECO:0000256" key="6">
    <source>
        <dbReference type="ARBA" id="ARBA00022840"/>
    </source>
</evidence>
<evidence type="ECO:0000256" key="1">
    <source>
        <dbReference type="ARBA" id="ARBA00008894"/>
    </source>
</evidence>
<dbReference type="SUPFAM" id="SSF52540">
    <property type="entry name" value="P-loop containing nucleoside triphosphate hydrolases"/>
    <property type="match status" value="1"/>
</dbReference>
<keyword evidence="8" id="KW-0732">Signal</keyword>
<dbReference type="Proteomes" id="UP000026961">
    <property type="component" value="Chromosome 8"/>
</dbReference>
<dbReference type="Gene3D" id="3.80.10.10">
    <property type="entry name" value="Ribonuclease Inhibitor"/>
    <property type="match status" value="1"/>
</dbReference>
<dbReference type="eggNOG" id="KOG4658">
    <property type="taxonomic scope" value="Eukaryota"/>
</dbReference>
<dbReference type="Pfam" id="PF18052">
    <property type="entry name" value="Rx_N"/>
    <property type="match status" value="1"/>
</dbReference>
<dbReference type="GO" id="GO:0043531">
    <property type="term" value="F:ADP binding"/>
    <property type="evidence" value="ECO:0007669"/>
    <property type="project" value="InterPro"/>
</dbReference>
<dbReference type="InterPro" id="IPR007110">
    <property type="entry name" value="Ig-like_dom"/>
</dbReference>
<dbReference type="InterPro" id="IPR032675">
    <property type="entry name" value="LRR_dom_sf"/>
</dbReference>
<dbReference type="GO" id="GO:0005524">
    <property type="term" value="F:ATP binding"/>
    <property type="evidence" value="ECO:0007669"/>
    <property type="project" value="UniProtKB-KW"/>
</dbReference>
<evidence type="ECO:0000256" key="7">
    <source>
        <dbReference type="ARBA" id="ARBA00023054"/>
    </source>
</evidence>
<keyword evidence="11" id="KW-1185">Reference proteome</keyword>
<dbReference type="Pfam" id="PF00931">
    <property type="entry name" value="NB-ARC"/>
    <property type="match status" value="1"/>
</dbReference>
<dbReference type="InterPro" id="IPR002182">
    <property type="entry name" value="NB-ARC"/>
</dbReference>
<evidence type="ECO:0000256" key="2">
    <source>
        <dbReference type="ARBA" id="ARBA00022614"/>
    </source>
</evidence>
<evidence type="ECO:0000256" key="8">
    <source>
        <dbReference type="SAM" id="SignalP"/>
    </source>
</evidence>
<dbReference type="InterPro" id="IPR055414">
    <property type="entry name" value="LRR_R13L4/SHOC2-like"/>
</dbReference>
<dbReference type="FunFam" id="3.40.50.300:FF:001091">
    <property type="entry name" value="Probable disease resistance protein At1g61300"/>
    <property type="match status" value="1"/>
</dbReference>
<sequence>MAETVLLLAIKKIGIALANEVTSKAISQFAKHAVQLSELQGSMGRIMRELRVMHDFLCQMDIRSRNNQVYQGWLEEVRKMVYVMEDMVDEYMYLVGRERDLGFRFFLKRSFRQPRSMLSLDRIASMVKETEKNLAHLSQTKERWVPITNNGNSSYNIVQGPQDLASISCSLSEEDLVGIEDNKQKLVDWLEDGDPTCFLIVVHGMGGLGKTSLASAVYRKERENFDCHAWVSISQTYSREDILRSLIVEIFRDKPNAPSNIATMDMTALQDTLKSSLEQKKYLIVLDDVWTPQVYNNDLFGVLVPNLKGSKIIITTRNANIGHLTVPERCLELKHLSECNSWELFCRKAFLKQQECPEELKDLLEQIALVCARQDPSGIEQEGFVESRGRSTTEELAEGYIKELVHMNMLQLVEKNSFDRIKSFRMHDIVRELAVDLCRRECFGIVYNDEDKRESIDIEEKDGHRMVIQRLIEDNNQAIISSLHRLRSLIVLDKSTPPSRILPMIVENSRYMSVLVLTRLPIDKVPDAIGDLFNLRYLGLRHSKVKFLPDSIEKLSNLLTLDLGDSEIQGLPSGIVKLKKLRHLFAQKHNDQSGRVLEWCNGVCIPKGLEQLTELQTLQALELHDDGSVRRLKELRQISPKDNRCSGSGSWLWWWWWWCSSLPPPSPSPPAALPPSPF</sequence>
<dbReference type="SUPFAM" id="SSF52058">
    <property type="entry name" value="L domain-like"/>
    <property type="match status" value="1"/>
</dbReference>
<keyword evidence="5" id="KW-0611">Plant defense</keyword>
<dbReference type="GO" id="GO:0006952">
    <property type="term" value="P:defense response"/>
    <property type="evidence" value="ECO:0007669"/>
    <property type="project" value="UniProtKB-KW"/>
</dbReference>
<dbReference type="InterPro" id="IPR058922">
    <property type="entry name" value="WHD_DRP"/>
</dbReference>
<evidence type="ECO:0000256" key="4">
    <source>
        <dbReference type="ARBA" id="ARBA00022741"/>
    </source>
</evidence>
<evidence type="ECO:0000313" key="10">
    <source>
        <dbReference type="EnsemblPlants" id="OGLUM08G21940.1"/>
    </source>
</evidence>
<feature type="domain" description="Ig-like" evidence="9">
    <location>
        <begin position="146"/>
        <end position="238"/>
    </location>
</feature>
<comment type="similarity">
    <text evidence="1">Belongs to the disease resistance NB-LRR family.</text>
</comment>
<name>A0A0E0AXQ9_9ORYZ</name>
<organism evidence="10">
    <name type="scientific">Oryza glumipatula</name>
    <dbReference type="NCBI Taxonomy" id="40148"/>
    <lineage>
        <taxon>Eukaryota</taxon>
        <taxon>Viridiplantae</taxon>
        <taxon>Streptophyta</taxon>
        <taxon>Embryophyta</taxon>
        <taxon>Tracheophyta</taxon>
        <taxon>Spermatophyta</taxon>
        <taxon>Magnoliopsida</taxon>
        <taxon>Liliopsida</taxon>
        <taxon>Poales</taxon>
        <taxon>Poaceae</taxon>
        <taxon>BOP clade</taxon>
        <taxon>Oryzoideae</taxon>
        <taxon>Oryzeae</taxon>
        <taxon>Oryzinae</taxon>
        <taxon>Oryza</taxon>
    </lineage>
</organism>
<dbReference type="PANTHER" id="PTHR36766:SF63">
    <property type="entry name" value="NB-ARC DOMAIN-CONTAINING PROTEIN"/>
    <property type="match status" value="1"/>
</dbReference>
<dbReference type="InterPro" id="IPR041118">
    <property type="entry name" value="Rx_N"/>
</dbReference>